<feature type="transmembrane region" description="Helical" evidence="9">
    <location>
        <begin position="99"/>
        <end position="119"/>
    </location>
</feature>
<dbReference type="PANTHER" id="PTHR22777:SF17">
    <property type="entry name" value="UPF0053 PROTEIN SLL0260"/>
    <property type="match status" value="1"/>
</dbReference>
<dbReference type="PROSITE" id="PS51846">
    <property type="entry name" value="CNNM"/>
    <property type="match status" value="1"/>
</dbReference>
<dbReference type="EMBL" id="LBTJ01000034">
    <property type="protein sequence ID" value="KKQ37485.1"/>
    <property type="molecule type" value="Genomic_DNA"/>
</dbReference>
<name>A0A0G0HG18_9BACT</name>
<dbReference type="STRING" id="1618481.US54_C0034G0007"/>
<evidence type="ECO:0000256" key="8">
    <source>
        <dbReference type="PROSITE-ProRule" id="PRU01193"/>
    </source>
</evidence>
<dbReference type="Gene3D" id="3.10.580.10">
    <property type="entry name" value="CBS-domain"/>
    <property type="match status" value="1"/>
</dbReference>
<dbReference type="SUPFAM" id="SSF54631">
    <property type="entry name" value="CBS-domain pair"/>
    <property type="match status" value="1"/>
</dbReference>
<accession>A0A0G0HG18</accession>
<dbReference type="Proteomes" id="UP000034471">
    <property type="component" value="Unassembled WGS sequence"/>
</dbReference>
<keyword evidence="2 8" id="KW-0812">Transmembrane</keyword>
<dbReference type="SMART" id="SM01091">
    <property type="entry name" value="CorC_HlyC"/>
    <property type="match status" value="1"/>
</dbReference>
<dbReference type="PROSITE" id="PS51371">
    <property type="entry name" value="CBS"/>
    <property type="match status" value="1"/>
</dbReference>
<evidence type="ECO:0000256" key="9">
    <source>
        <dbReference type="SAM" id="Phobius"/>
    </source>
</evidence>
<gene>
    <name evidence="12" type="ORF">US54_C0034G0007</name>
</gene>
<dbReference type="InterPro" id="IPR016169">
    <property type="entry name" value="FAD-bd_PCMH_sub2"/>
</dbReference>
<dbReference type="CDD" id="cd04590">
    <property type="entry name" value="CBS_pair_CorC_HlyC_assoc"/>
    <property type="match status" value="1"/>
</dbReference>
<dbReference type="PANTHER" id="PTHR22777">
    <property type="entry name" value="HEMOLYSIN-RELATED"/>
    <property type="match status" value="1"/>
</dbReference>
<dbReference type="Gene3D" id="3.30.465.10">
    <property type="match status" value="1"/>
</dbReference>
<comment type="caution">
    <text evidence="12">The sequence shown here is derived from an EMBL/GenBank/DDBJ whole genome shotgun (WGS) entry which is preliminary data.</text>
</comment>
<dbReference type="InterPro" id="IPR000644">
    <property type="entry name" value="CBS_dom"/>
</dbReference>
<feature type="transmembrane region" description="Helical" evidence="9">
    <location>
        <begin position="54"/>
        <end position="79"/>
    </location>
</feature>
<evidence type="ECO:0000256" key="1">
    <source>
        <dbReference type="ARBA" id="ARBA00004141"/>
    </source>
</evidence>
<feature type="transmembrane region" description="Helical" evidence="9">
    <location>
        <begin position="6"/>
        <end position="26"/>
    </location>
</feature>
<dbReference type="InterPro" id="IPR046342">
    <property type="entry name" value="CBS_dom_sf"/>
</dbReference>
<keyword evidence="4 8" id="KW-1133">Transmembrane helix</keyword>
<dbReference type="Pfam" id="PF01595">
    <property type="entry name" value="CNNM"/>
    <property type="match status" value="1"/>
</dbReference>
<dbReference type="InterPro" id="IPR036318">
    <property type="entry name" value="FAD-bd_PCMH-like_sf"/>
</dbReference>
<evidence type="ECO:0000256" key="7">
    <source>
        <dbReference type="PROSITE-ProRule" id="PRU00703"/>
    </source>
</evidence>
<dbReference type="Pfam" id="PF00571">
    <property type="entry name" value="CBS"/>
    <property type="match status" value="1"/>
</dbReference>
<dbReference type="GO" id="GO:0005886">
    <property type="term" value="C:plasma membrane"/>
    <property type="evidence" value="ECO:0007669"/>
    <property type="project" value="TreeGrafter"/>
</dbReference>
<keyword evidence="6 8" id="KW-0472">Membrane</keyword>
<dbReference type="InterPro" id="IPR002550">
    <property type="entry name" value="CNNM"/>
</dbReference>
<evidence type="ECO:0008006" key="14">
    <source>
        <dbReference type="Google" id="ProtNLM"/>
    </source>
</evidence>
<evidence type="ECO:0000256" key="5">
    <source>
        <dbReference type="ARBA" id="ARBA00023122"/>
    </source>
</evidence>
<evidence type="ECO:0000256" key="3">
    <source>
        <dbReference type="ARBA" id="ARBA00022737"/>
    </source>
</evidence>
<dbReference type="Pfam" id="PF03471">
    <property type="entry name" value="CorC_HlyC"/>
    <property type="match status" value="1"/>
</dbReference>
<evidence type="ECO:0000256" key="2">
    <source>
        <dbReference type="ARBA" id="ARBA00022692"/>
    </source>
</evidence>
<proteinExistence type="predicted"/>
<protein>
    <recommendedName>
        <fullName evidence="14">Hemolysin</fullName>
    </recommendedName>
</protein>
<keyword evidence="3" id="KW-0677">Repeat</keyword>
<evidence type="ECO:0000313" key="13">
    <source>
        <dbReference type="Proteomes" id="UP000034471"/>
    </source>
</evidence>
<feature type="domain" description="CBS" evidence="10">
    <location>
        <begin position="282"/>
        <end position="338"/>
    </location>
</feature>
<evidence type="ECO:0000313" key="12">
    <source>
        <dbReference type="EMBL" id="KKQ37485.1"/>
    </source>
</evidence>
<evidence type="ECO:0000256" key="4">
    <source>
        <dbReference type="ARBA" id="ARBA00022989"/>
    </source>
</evidence>
<dbReference type="AlphaFoldDB" id="A0A0G0HG18"/>
<evidence type="ECO:0000259" key="10">
    <source>
        <dbReference type="PROSITE" id="PS51371"/>
    </source>
</evidence>
<organism evidence="12 13">
    <name type="scientific">Candidatus Roizmanbacteria bacterium GW2011_GWA2_37_7</name>
    <dbReference type="NCBI Taxonomy" id="1618481"/>
    <lineage>
        <taxon>Bacteria</taxon>
        <taxon>Candidatus Roizmaniibacteriota</taxon>
    </lineage>
</organism>
<evidence type="ECO:0000259" key="11">
    <source>
        <dbReference type="PROSITE" id="PS51846"/>
    </source>
</evidence>
<keyword evidence="5 7" id="KW-0129">CBS domain</keyword>
<feature type="domain" description="CNNM transmembrane" evidence="11">
    <location>
        <begin position="1"/>
        <end position="196"/>
    </location>
</feature>
<dbReference type="SUPFAM" id="SSF56176">
    <property type="entry name" value="FAD-binding/transporter-associated domain-like"/>
    <property type="match status" value="1"/>
</dbReference>
<comment type="subcellular location">
    <subcellularLocation>
        <location evidence="1">Membrane</location>
        <topology evidence="1">Multi-pass membrane protein</topology>
    </subcellularLocation>
</comment>
<evidence type="ECO:0000256" key="6">
    <source>
        <dbReference type="ARBA" id="ARBA00023136"/>
    </source>
</evidence>
<sequence>MDFIIILILILFNGFFAMAEIAIISARKNKLKHLALSGDKRAKIAFDLADKPSIFLSTIQIGITLIGILAGAIGDARIVTKLSLVLKPIPYIGILSEQIAFVTVVVIITYLSVVLGELLPKRIALSNSERIASFVAPIILKISNFTSPIVRFLSVSTETVFKLIGLKPVVDPSITEDEIRVLIREGTNIGIFNRTEKKLIDRVLLLDDLRVKMLMTPKHKIVIFDIEQFIKHPSHYLLDYPHSRIIFTEGRPAKIMGVVYIKDLLPFHIKDDKFDIDKIKNLITKPHFVPENMRALKVLEIFRHSPIHIALVLDEFGSTQGLITFNDILEALVGEIKSQSYKDPEIVSKPNGSFLVDGSVSIKDLKKTLYLGKLPKEELAVYQTIGGFIISFLERIPKTGDCFDWEGYQFKILCMDDNRVDKVIITKNKSHPSVKKLSSSY</sequence>
<dbReference type="GO" id="GO:0050660">
    <property type="term" value="F:flavin adenine dinucleotide binding"/>
    <property type="evidence" value="ECO:0007669"/>
    <property type="project" value="InterPro"/>
</dbReference>
<dbReference type="PATRIC" id="fig|1618481.3.peg.684"/>
<reference evidence="12 13" key="1">
    <citation type="journal article" date="2015" name="Nature">
        <title>rRNA introns, odd ribosomes, and small enigmatic genomes across a large radiation of phyla.</title>
        <authorList>
            <person name="Brown C.T."/>
            <person name="Hug L.A."/>
            <person name="Thomas B.C."/>
            <person name="Sharon I."/>
            <person name="Castelle C.J."/>
            <person name="Singh A."/>
            <person name="Wilkins M.J."/>
            <person name="Williams K.H."/>
            <person name="Banfield J.F."/>
        </authorList>
    </citation>
    <scope>NUCLEOTIDE SEQUENCE [LARGE SCALE GENOMIC DNA]</scope>
</reference>
<dbReference type="InterPro" id="IPR005170">
    <property type="entry name" value="Transptr-assoc_dom"/>
</dbReference>
<dbReference type="InterPro" id="IPR044751">
    <property type="entry name" value="Ion_transp-like_CBS"/>
</dbReference>